<dbReference type="AlphaFoldDB" id="A0A8J3EFY1"/>
<sequence length="63" mass="6777">MLHRLRAREIIRQEPDVPQDKAGAGGPRGLIRRPMGGIEIKSPGRTVHAPTSSKGGAGRGLRR</sequence>
<protein>
    <submittedName>
        <fullName evidence="2">Uncharacterized protein</fullName>
    </submittedName>
</protein>
<name>A0A8J3EFY1_9RHOB</name>
<evidence type="ECO:0000313" key="2">
    <source>
        <dbReference type="EMBL" id="GGG73172.1"/>
    </source>
</evidence>
<accession>A0A8J3EFY1</accession>
<evidence type="ECO:0000313" key="3">
    <source>
        <dbReference type="Proteomes" id="UP000617145"/>
    </source>
</evidence>
<reference evidence="2" key="2">
    <citation type="submission" date="2020-09" db="EMBL/GenBank/DDBJ databases">
        <authorList>
            <person name="Sun Q."/>
            <person name="Zhou Y."/>
        </authorList>
    </citation>
    <scope>NUCLEOTIDE SEQUENCE</scope>
    <source>
        <strain evidence="2">CGMCC 1.15762</strain>
    </source>
</reference>
<feature type="region of interest" description="Disordered" evidence="1">
    <location>
        <begin position="1"/>
        <end position="63"/>
    </location>
</feature>
<feature type="compositionally biased region" description="Basic and acidic residues" evidence="1">
    <location>
        <begin position="7"/>
        <end position="19"/>
    </location>
</feature>
<organism evidence="2 3">
    <name type="scientific">Salipiger pallidus</name>
    <dbReference type="NCBI Taxonomy" id="1775170"/>
    <lineage>
        <taxon>Bacteria</taxon>
        <taxon>Pseudomonadati</taxon>
        <taxon>Pseudomonadota</taxon>
        <taxon>Alphaproteobacteria</taxon>
        <taxon>Rhodobacterales</taxon>
        <taxon>Roseobacteraceae</taxon>
        <taxon>Salipiger</taxon>
    </lineage>
</organism>
<reference evidence="2" key="1">
    <citation type="journal article" date="2014" name="Int. J. Syst. Evol. Microbiol.">
        <title>Complete genome sequence of Corynebacterium casei LMG S-19264T (=DSM 44701T), isolated from a smear-ripened cheese.</title>
        <authorList>
            <consortium name="US DOE Joint Genome Institute (JGI-PGF)"/>
            <person name="Walter F."/>
            <person name="Albersmeier A."/>
            <person name="Kalinowski J."/>
            <person name="Ruckert C."/>
        </authorList>
    </citation>
    <scope>NUCLEOTIDE SEQUENCE</scope>
    <source>
        <strain evidence="2">CGMCC 1.15762</strain>
    </source>
</reference>
<dbReference type="EMBL" id="BMJV01000004">
    <property type="protein sequence ID" value="GGG73172.1"/>
    <property type="molecule type" value="Genomic_DNA"/>
</dbReference>
<proteinExistence type="predicted"/>
<comment type="caution">
    <text evidence="2">The sequence shown here is derived from an EMBL/GenBank/DDBJ whole genome shotgun (WGS) entry which is preliminary data.</text>
</comment>
<gene>
    <name evidence="2" type="ORF">GCM10011415_21770</name>
</gene>
<keyword evidence="3" id="KW-1185">Reference proteome</keyword>
<evidence type="ECO:0000256" key="1">
    <source>
        <dbReference type="SAM" id="MobiDB-lite"/>
    </source>
</evidence>
<dbReference type="Proteomes" id="UP000617145">
    <property type="component" value="Unassembled WGS sequence"/>
</dbReference>